<feature type="transmembrane region" description="Helical" evidence="7">
    <location>
        <begin position="258"/>
        <end position="279"/>
    </location>
</feature>
<evidence type="ECO:0000256" key="5">
    <source>
        <dbReference type="ARBA" id="ARBA00023014"/>
    </source>
</evidence>
<reference evidence="9 10" key="1">
    <citation type="submission" date="2015-03" db="EMBL/GenBank/DDBJ databases">
        <authorList>
            <person name="Morales-Cruz A."/>
            <person name="Amrine K.C."/>
            <person name="Cantu D."/>
        </authorList>
    </citation>
    <scope>NUCLEOTIDE SEQUENCE [LARGE SCALE GENOMIC DNA]</scope>
    <source>
        <strain evidence="9">DS831</strain>
    </source>
</reference>
<dbReference type="GO" id="GO:0016020">
    <property type="term" value="C:membrane"/>
    <property type="evidence" value="ECO:0007669"/>
    <property type="project" value="UniProtKB-SubCell"/>
</dbReference>
<keyword evidence="7" id="KW-1133">Transmembrane helix</keyword>
<dbReference type="InterPro" id="IPR052352">
    <property type="entry name" value="Sugar_Degrad_Dehydratases"/>
</dbReference>
<organism evidence="9 10">
    <name type="scientific">Diplodia seriata</name>
    <dbReference type="NCBI Taxonomy" id="420778"/>
    <lineage>
        <taxon>Eukaryota</taxon>
        <taxon>Fungi</taxon>
        <taxon>Dikarya</taxon>
        <taxon>Ascomycota</taxon>
        <taxon>Pezizomycotina</taxon>
        <taxon>Dothideomycetes</taxon>
        <taxon>Dothideomycetes incertae sedis</taxon>
        <taxon>Botryosphaeriales</taxon>
        <taxon>Botryosphaeriaceae</taxon>
        <taxon>Diplodia</taxon>
    </lineage>
</organism>
<dbReference type="SUPFAM" id="SSF143975">
    <property type="entry name" value="IlvD/EDD N-terminal domain-like"/>
    <property type="match status" value="1"/>
</dbReference>
<feature type="transmembrane region" description="Helical" evidence="7">
    <location>
        <begin position="421"/>
        <end position="440"/>
    </location>
</feature>
<keyword evidence="3" id="KW-0479">Metal-binding</keyword>
<comment type="subcellular location">
    <subcellularLocation>
        <location evidence="1">Membrane</location>
        <topology evidence="1">Multi-pass membrane protein</topology>
    </subcellularLocation>
</comment>
<dbReference type="PANTHER" id="PTHR43183">
    <property type="entry name" value="HYPOTHETICAL DIHYDROXYACID DEHYDRATASE (EUROFUNG)-RELATED"/>
    <property type="match status" value="1"/>
</dbReference>
<keyword evidence="7" id="KW-0812">Transmembrane</keyword>
<feature type="transmembrane region" description="Helical" evidence="7">
    <location>
        <begin position="148"/>
        <end position="170"/>
    </location>
</feature>
<feature type="transmembrane region" description="Helical" evidence="7">
    <location>
        <begin position="345"/>
        <end position="370"/>
    </location>
</feature>
<dbReference type="InterPro" id="IPR056740">
    <property type="entry name" value="ILV_EDD_C"/>
</dbReference>
<dbReference type="PROSITE" id="PS00886">
    <property type="entry name" value="ILVD_EDD_1"/>
    <property type="match status" value="1"/>
</dbReference>
<protein>
    <submittedName>
        <fullName evidence="9">Putative major facilitator superfamily protein</fullName>
    </submittedName>
</protein>
<evidence type="ECO:0000256" key="1">
    <source>
        <dbReference type="ARBA" id="ARBA00004141"/>
    </source>
</evidence>
<name>A0A0G2E9I4_9PEZI</name>
<dbReference type="Pfam" id="PF24877">
    <property type="entry name" value="ILV_EDD_C"/>
    <property type="match status" value="1"/>
</dbReference>
<keyword evidence="4" id="KW-0408">Iron</keyword>
<dbReference type="Gene3D" id="3.50.30.80">
    <property type="entry name" value="IlvD/EDD C-terminal domain-like"/>
    <property type="match status" value="1"/>
</dbReference>
<evidence type="ECO:0000313" key="9">
    <source>
        <dbReference type="EMBL" id="KKY18996.1"/>
    </source>
</evidence>
<dbReference type="InterPro" id="IPR036259">
    <property type="entry name" value="MFS_trans_sf"/>
</dbReference>
<keyword evidence="6" id="KW-0456">Lyase</keyword>
<dbReference type="SUPFAM" id="SSF103473">
    <property type="entry name" value="MFS general substrate transporter"/>
    <property type="match status" value="1"/>
</dbReference>
<dbReference type="Gene3D" id="1.20.1720.10">
    <property type="entry name" value="Multidrug resistance protein D"/>
    <property type="match status" value="1"/>
</dbReference>
<dbReference type="InterPro" id="IPR020846">
    <property type="entry name" value="MFS_dom"/>
</dbReference>
<proteinExistence type="inferred from homology"/>
<dbReference type="PROSITE" id="PS50850">
    <property type="entry name" value="MFS"/>
    <property type="match status" value="1"/>
</dbReference>
<dbReference type="GO" id="GO:0016836">
    <property type="term" value="F:hydro-lyase activity"/>
    <property type="evidence" value="ECO:0007669"/>
    <property type="project" value="UniProtKB-ARBA"/>
</dbReference>
<evidence type="ECO:0000256" key="4">
    <source>
        <dbReference type="ARBA" id="ARBA00023004"/>
    </source>
</evidence>
<dbReference type="Pfam" id="PF07690">
    <property type="entry name" value="MFS_1"/>
    <property type="match status" value="1"/>
</dbReference>
<sequence>MSQALTEYFVSGFDVILPTVVEELNIPSTSKTWPANAFSLVVACFLLTFGRLGDMYGGYPVYVGGIVWFTIWTFIAGWSQNELMMDFCRALGGLGPAAYLPSGLMLLGSYYRPGPRKNMVFAIYGAMAPLGFYIGIFFAGIAAQLTTWRWYFFIGTIISFSTGLVAYFAIPSDREERKGMGVKMDWWGAVLISVGLVLVVYAITDSSNAPNGWGTPYIYALLIVGVLLLAVAIYVEGWVAEQPLLPFDIFHVKYMKPLCIALLFSYGSLGVFLLYATFYMTNIMRGEPLQLVAWFTPMALGGCIISTVGGLVLHRIPGTGIIILAGAAWIISPLLFAIAPIGANYWAYTFPSMICATIAIDLTFTVTNVFFTTSLPLKRQGLAGALINTLVQLSIAIFLGFADVTAANTEHLGLADSYKAVFWFEVGLAGVAQVLMVGFVKLKPASSDLTVDEKAVLELTAEAAEMRRNRLRQGLTAYGDAHFSLFLRKAFIKAAGHSDDALSRPVIGIINTSSGFNPCHANVPQLLDALKRGVQLAGGLPVEFPTISLHESFATPTSMFLRNLMSMDTEEMVRAQPLDAVVMIGGCDKTVPAQLMGVSGTCGVMGTASTMACITAALGLMSLRGGATAPAVSAARLRVAEETGKNAVYAATHKDRLSLLPTNILTRESFLNAITVLQAIGGSTNAVVHLLAIINRHPTLAGTITLADFDQVGRRTPLLVDLKPSGAGYMTDFHDAGGMPALLHQLRPLLHLSAATITGATLGEALDACGFRPFAASASVIRPLSDPLYPAASLVVLTGNLAPRGAVMKASASKDRRLLQHSGPACVFRDAADLARRVDDPDLRVSRDSVLVLQNIGPRGHPGMPEAGLLPVPRKLAREGVEDMVRVSDGRMSGTAGGTVVLHVSPEASEVESVLGVVRDGDVIRLDLEGRRLDVLLGEEEIRRRIEERREAERRRAEAEEVDAAAAGRLKVVRRGYRALYDKCVNQADEGADFDFLTARGI</sequence>
<dbReference type="GO" id="GO:0022857">
    <property type="term" value="F:transmembrane transporter activity"/>
    <property type="evidence" value="ECO:0007669"/>
    <property type="project" value="InterPro"/>
</dbReference>
<dbReference type="AlphaFoldDB" id="A0A0G2E9I4"/>
<evidence type="ECO:0000256" key="7">
    <source>
        <dbReference type="SAM" id="Phobius"/>
    </source>
</evidence>
<dbReference type="Proteomes" id="UP000034182">
    <property type="component" value="Unassembled WGS sequence"/>
</dbReference>
<dbReference type="SUPFAM" id="SSF52016">
    <property type="entry name" value="LeuD/IlvD-like"/>
    <property type="match status" value="1"/>
</dbReference>
<feature type="transmembrane region" description="Helical" evidence="7">
    <location>
        <begin position="216"/>
        <end position="237"/>
    </location>
</feature>
<dbReference type="GO" id="GO:0051536">
    <property type="term" value="F:iron-sulfur cluster binding"/>
    <property type="evidence" value="ECO:0007669"/>
    <property type="project" value="UniProtKB-KW"/>
</dbReference>
<reference evidence="9 10" key="2">
    <citation type="submission" date="2015-05" db="EMBL/GenBank/DDBJ databases">
        <title>Distinctive expansion of gene families associated with plant cell wall degradation and secondary metabolism in the genomes of grapevine trunk pathogens.</title>
        <authorList>
            <person name="Lawrence D.P."/>
            <person name="Travadon R."/>
            <person name="Rolshausen P.E."/>
            <person name="Baumgartner K."/>
        </authorList>
    </citation>
    <scope>NUCLEOTIDE SEQUENCE [LARGE SCALE GENOMIC DNA]</scope>
    <source>
        <strain evidence="9">DS831</strain>
    </source>
</reference>
<feature type="transmembrane region" description="Helical" evidence="7">
    <location>
        <begin position="320"/>
        <end position="339"/>
    </location>
</feature>
<keyword evidence="5" id="KW-0411">Iron-sulfur</keyword>
<dbReference type="InterPro" id="IPR000581">
    <property type="entry name" value="ILV_EDD_N"/>
</dbReference>
<feature type="domain" description="Major facilitator superfamily (MFS) profile" evidence="8">
    <location>
        <begin position="1"/>
        <end position="444"/>
    </location>
</feature>
<dbReference type="InterPro" id="IPR020558">
    <property type="entry name" value="DiOHA_6PGluconate_deHydtase_CS"/>
</dbReference>
<feature type="transmembrane region" description="Helical" evidence="7">
    <location>
        <begin position="382"/>
        <end position="401"/>
    </location>
</feature>
<feature type="transmembrane region" description="Helical" evidence="7">
    <location>
        <begin position="120"/>
        <end position="142"/>
    </location>
</feature>
<feature type="transmembrane region" description="Helical" evidence="7">
    <location>
        <begin position="90"/>
        <end position="108"/>
    </location>
</feature>
<comment type="similarity">
    <text evidence="2">Belongs to the IlvD/Edd family.</text>
</comment>
<evidence type="ECO:0000256" key="2">
    <source>
        <dbReference type="ARBA" id="ARBA00006486"/>
    </source>
</evidence>
<dbReference type="CDD" id="cd17476">
    <property type="entry name" value="MFS_Amf1_MDR_like"/>
    <property type="match status" value="1"/>
</dbReference>
<comment type="caution">
    <text evidence="9">The sequence shown here is derived from an EMBL/GenBank/DDBJ whole genome shotgun (WGS) entry which is preliminary data.</text>
</comment>
<feature type="transmembrane region" description="Helical" evidence="7">
    <location>
        <begin position="59"/>
        <end position="78"/>
    </location>
</feature>
<dbReference type="EMBL" id="LAQI01000116">
    <property type="protein sequence ID" value="KKY18996.1"/>
    <property type="molecule type" value="Genomic_DNA"/>
</dbReference>
<dbReference type="InterPro" id="IPR042096">
    <property type="entry name" value="Dihydro-acid_dehy_C"/>
</dbReference>
<evidence type="ECO:0000313" key="10">
    <source>
        <dbReference type="Proteomes" id="UP000034182"/>
    </source>
</evidence>
<keyword evidence="7" id="KW-0472">Membrane</keyword>
<evidence type="ECO:0000256" key="6">
    <source>
        <dbReference type="ARBA" id="ARBA00023239"/>
    </source>
</evidence>
<gene>
    <name evidence="9" type="ORF">UCDDS831_g05628</name>
</gene>
<feature type="transmembrane region" description="Helical" evidence="7">
    <location>
        <begin position="33"/>
        <end position="52"/>
    </location>
</feature>
<dbReference type="GO" id="GO:0046872">
    <property type="term" value="F:metal ion binding"/>
    <property type="evidence" value="ECO:0007669"/>
    <property type="project" value="UniProtKB-KW"/>
</dbReference>
<feature type="transmembrane region" description="Helical" evidence="7">
    <location>
        <begin position="186"/>
        <end position="204"/>
    </location>
</feature>
<feature type="transmembrane region" description="Helical" evidence="7">
    <location>
        <begin position="291"/>
        <end position="313"/>
    </location>
</feature>
<dbReference type="InterPro" id="IPR037237">
    <property type="entry name" value="IlvD/EDD_N"/>
</dbReference>
<dbReference type="Gene3D" id="1.20.1250.20">
    <property type="entry name" value="MFS general substrate transporter like domains"/>
    <property type="match status" value="1"/>
</dbReference>
<dbReference type="InterPro" id="IPR011701">
    <property type="entry name" value="MFS"/>
</dbReference>
<dbReference type="PANTHER" id="PTHR43183:SF1">
    <property type="entry name" value="HYPOTHETICAL DIHYDROXY-ACID DEHYDRATASE (EUROFUNG)-RELATED"/>
    <property type="match status" value="1"/>
</dbReference>
<evidence type="ECO:0000259" key="8">
    <source>
        <dbReference type="PROSITE" id="PS50850"/>
    </source>
</evidence>
<evidence type="ECO:0000256" key="3">
    <source>
        <dbReference type="ARBA" id="ARBA00022723"/>
    </source>
</evidence>
<accession>A0A0G2E9I4</accession>
<dbReference type="Pfam" id="PF00920">
    <property type="entry name" value="ILVD_EDD_N"/>
    <property type="match status" value="2"/>
</dbReference>